<sequence length="635" mass="70020">MLAAEEPPSSFGATDEPPKVPAVIEQDDPNGLLPRSALGARLAVTFTDFKQGVGPDEEDWVELGFMPVGTPFRRVDDRWYPNADPIGFPQTLFVPQELLSIGIYEVSVRVSISGVNPKESPRKKLTIDTQPPNFGSKPDAVVFPAELGGTITETYLTEHGQVIVDVPFYTDVMTGDRAVYFWTDRELPPDNEIPIREQEFSQEDIDNKRLLITVYADEIRPWGKGKRYLYYSLRDRAGNTGPRSYLADINVDLTPAPGQLPPPKVPLPRGLVDRQQARDDVQVEIDQYDFADPGHWVAIFWDDTPLAEFPVDPAAPITATVPWPTLHAKGDGPLRAKVYYKIRQGSAYGPPSPDISVAVDLTLAGQDHDKAPARTNEDLAFVEVYGEKSGIRNSLLTEDHGYPAKVLLNLYNAPKPGQVLELYWGSYPGPVARYEVKVGDVAGAPIEFMVPWEVIDTDKQNPALPVSYTTSNGVNEQQSLPTPVSVAIILIENLKEPTFPHGGLNGVLHCCSRPRLWEGVTVRVRADPRIEPGDRVILVWQGCAGLNGTDPIEGAYDEIIKDLTTFQPGEDIDIVVADYNRLIAPMVNNGSGLAYYKLEKHDGGRGVSKSEFVVINRTMPSGEVCSPEKDLCNEN</sequence>
<organism evidence="2 3">
    <name type="scientific">Pseudomonas lini</name>
    <dbReference type="NCBI Taxonomy" id="163011"/>
    <lineage>
        <taxon>Bacteria</taxon>
        <taxon>Pseudomonadati</taxon>
        <taxon>Pseudomonadota</taxon>
        <taxon>Gammaproteobacteria</taxon>
        <taxon>Pseudomonadales</taxon>
        <taxon>Pseudomonadaceae</taxon>
        <taxon>Pseudomonas</taxon>
    </lineage>
</organism>
<protein>
    <submittedName>
        <fullName evidence="2">Uncharacterized protein</fullName>
    </submittedName>
</protein>
<dbReference type="EMBL" id="MOBN01000049">
    <property type="protein sequence ID" value="RON21745.1"/>
    <property type="molecule type" value="Genomic_DNA"/>
</dbReference>
<comment type="caution">
    <text evidence="2">The sequence shown here is derived from an EMBL/GenBank/DDBJ whole genome shotgun (WGS) entry which is preliminary data.</text>
</comment>
<evidence type="ECO:0000256" key="1">
    <source>
        <dbReference type="SAM" id="MobiDB-lite"/>
    </source>
</evidence>
<evidence type="ECO:0000313" key="2">
    <source>
        <dbReference type="EMBL" id="RON21745.1"/>
    </source>
</evidence>
<name>A0A423I8K0_9PSED</name>
<evidence type="ECO:0000313" key="3">
    <source>
        <dbReference type="Proteomes" id="UP000284168"/>
    </source>
</evidence>
<gene>
    <name evidence="2" type="ORF">BK663_27855</name>
</gene>
<reference evidence="2 3" key="1">
    <citation type="submission" date="2016-10" db="EMBL/GenBank/DDBJ databases">
        <title>Comparative genome analysis of multiple Pseudomonas spp. focuses on biocontrol and plant growth promoting traits.</title>
        <authorList>
            <person name="Tao X.-Y."/>
            <person name="Taylor C.G."/>
        </authorList>
    </citation>
    <scope>NUCLEOTIDE SEQUENCE [LARGE SCALE GENOMIC DNA]</scope>
    <source>
        <strain evidence="2 3">48C10</strain>
    </source>
</reference>
<proteinExistence type="predicted"/>
<dbReference type="AlphaFoldDB" id="A0A423I8K0"/>
<feature type="region of interest" description="Disordered" evidence="1">
    <location>
        <begin position="1"/>
        <end position="28"/>
    </location>
</feature>
<dbReference type="Proteomes" id="UP000284168">
    <property type="component" value="Unassembled WGS sequence"/>
</dbReference>
<accession>A0A423I8K0</accession>